<protein>
    <submittedName>
        <fullName evidence="3">Uncharacterized protein LOC112684729</fullName>
    </submittedName>
</protein>
<evidence type="ECO:0000313" key="3">
    <source>
        <dbReference type="RefSeq" id="XP_025412160.1"/>
    </source>
</evidence>
<evidence type="ECO:0000313" key="2">
    <source>
        <dbReference type="Proteomes" id="UP000694846"/>
    </source>
</evidence>
<sequence length="368" mass="42565">MADTTPDVSHQDQLSICLSYVDPFEEISERLVAVCEAFDKTGLMTASSMSSKIKETQQKLSDLVVDHIIYFIPCQANRVNTFLEHSCDNIYSFFSASTYRWDVLDQCLSKPDNVTVKRLSDIRWAARYEACLSLSRLLKKMKSLEMGILVSVWNDILERNSFSHYEKLGIEKTGTIEYKVSRTKKRKMPFDESSQGDTTFVELRKRLNSYEKINISFGFLFNITELSVLEVRQKAEELQKQYPQDLDISFMNECIHFRSYLKGLPESVSTKSVLYLCKVMKDDNLQDVYPYVNIALRMFLCVPASNTLAERSFSTLKRVKTYLRSSVNDNRLNSLAILNIESQLTNSLNYDEIIEDFARSNARRKKIN</sequence>
<evidence type="ECO:0000259" key="1">
    <source>
        <dbReference type="Pfam" id="PF05699"/>
    </source>
</evidence>
<dbReference type="AlphaFoldDB" id="A0A8B8FP79"/>
<organism evidence="2 3">
    <name type="scientific">Sipha flava</name>
    <name type="common">yellow sugarcane aphid</name>
    <dbReference type="NCBI Taxonomy" id="143950"/>
    <lineage>
        <taxon>Eukaryota</taxon>
        <taxon>Metazoa</taxon>
        <taxon>Ecdysozoa</taxon>
        <taxon>Arthropoda</taxon>
        <taxon>Hexapoda</taxon>
        <taxon>Insecta</taxon>
        <taxon>Pterygota</taxon>
        <taxon>Neoptera</taxon>
        <taxon>Paraneoptera</taxon>
        <taxon>Hemiptera</taxon>
        <taxon>Sternorrhyncha</taxon>
        <taxon>Aphidomorpha</taxon>
        <taxon>Aphidoidea</taxon>
        <taxon>Aphididae</taxon>
        <taxon>Sipha</taxon>
    </lineage>
</organism>
<dbReference type="PANTHER" id="PTHR45749">
    <property type="match status" value="1"/>
</dbReference>
<reference evidence="3" key="1">
    <citation type="submission" date="2025-08" db="UniProtKB">
        <authorList>
            <consortium name="RefSeq"/>
        </authorList>
    </citation>
    <scope>IDENTIFICATION</scope>
    <source>
        <tissue evidence="3">Whole body</tissue>
    </source>
</reference>
<feature type="domain" description="HAT C-terminal dimerisation" evidence="1">
    <location>
        <begin position="286"/>
        <end position="344"/>
    </location>
</feature>
<dbReference type="Proteomes" id="UP000694846">
    <property type="component" value="Unplaced"/>
</dbReference>
<keyword evidence="2" id="KW-1185">Reference proteome</keyword>
<dbReference type="InterPro" id="IPR012337">
    <property type="entry name" value="RNaseH-like_sf"/>
</dbReference>
<dbReference type="GeneID" id="112684729"/>
<proteinExistence type="predicted"/>
<dbReference type="RefSeq" id="XP_025412160.1">
    <property type="nucleotide sequence ID" value="XM_025556375.1"/>
</dbReference>
<dbReference type="PANTHER" id="PTHR45749:SF23">
    <property type="entry name" value="ZINC FINGER MYM-TYPE PROTEIN 1-LIKE"/>
    <property type="match status" value="1"/>
</dbReference>
<name>A0A8B8FP79_9HEMI</name>
<dbReference type="OrthoDB" id="10063284at2759"/>
<accession>A0A8B8FP79</accession>
<dbReference type="SUPFAM" id="SSF53098">
    <property type="entry name" value="Ribonuclease H-like"/>
    <property type="match status" value="1"/>
</dbReference>
<gene>
    <name evidence="3" type="primary">LOC112684729</name>
</gene>
<dbReference type="Pfam" id="PF05699">
    <property type="entry name" value="Dimer_Tnp_hAT"/>
    <property type="match status" value="1"/>
</dbReference>
<dbReference type="GO" id="GO:0046983">
    <property type="term" value="F:protein dimerization activity"/>
    <property type="evidence" value="ECO:0007669"/>
    <property type="project" value="InterPro"/>
</dbReference>
<dbReference type="InterPro" id="IPR008906">
    <property type="entry name" value="HATC_C_dom"/>
</dbReference>